<name>A0A437ANG6_9MICR</name>
<dbReference type="PRINTS" id="PR01164">
    <property type="entry name" value="GAMMATUBULIN"/>
</dbReference>
<reference evidence="12 13" key="1">
    <citation type="submission" date="2018-10" db="EMBL/GenBank/DDBJ databases">
        <title>Draft genome sequence of the microsporidian Tubulinosema ratisbonensis.</title>
        <authorList>
            <person name="Polonais V."/>
            <person name="Peyretaillade E."/>
            <person name="Niehus S."/>
            <person name="Wawrzyniak I."/>
            <person name="Franchet A."/>
            <person name="Gaspin C."/>
            <person name="Reichstadt M."/>
            <person name="Belser C."/>
            <person name="Labadie K."/>
            <person name="Delbac F."/>
            <person name="Ferrandon D."/>
        </authorList>
    </citation>
    <scope>NUCLEOTIDE SEQUENCE [LARGE SCALE GENOMIC DNA]</scope>
    <source>
        <strain evidence="12 13">Franzen</strain>
    </source>
</reference>
<evidence type="ECO:0000256" key="9">
    <source>
        <dbReference type="ARBA" id="ARBA00023212"/>
    </source>
</evidence>
<dbReference type="GO" id="GO:0000930">
    <property type="term" value="C:gamma-tubulin complex"/>
    <property type="evidence" value="ECO:0007669"/>
    <property type="project" value="InterPro"/>
</dbReference>
<sequence>MREIISLQVGQCGNQIGQNFWSKICSEHKLDPFGYQTSNLDLEDRKDIFFYQADDGKFIPRSILVDLEPRVINSLQKNFYNEENIFVSNEGCGAGNNWAYGYHSGKSLKEDVMDAVQREAEACDLLESFFMTHSVAGGTGSGFGSLLIEEIKTVFPKKILNSYSIFPNNEEISDVVVQPYNSVLALQRLFSFCDSVIVMDNGALSKIALDALRVKIPDFDQINYLVSTVMSTSTTTLRFPTYMFSDFSSILSATVPFNSLKFLIPSFSPFTNKEVKIVRKLTVDEIIRRIYSDKTKMANFLLSRTHSYVSALNIFNNVEDVCEVQKGLIKNSLDFVPWMPPMPHTVVGRNFGERVSGLCLSNFTGISSLFKKIATQFDTLKVRNAYTENYKKFCGDLSVFDEARESVERLIEEYQASELMSFKNK</sequence>
<dbReference type="Pfam" id="PF00091">
    <property type="entry name" value="Tubulin"/>
    <property type="match status" value="1"/>
</dbReference>
<dbReference type="InterPro" id="IPR018316">
    <property type="entry name" value="Tubulin/FtsZ_2-layer-sand-dom"/>
</dbReference>
<comment type="subcellular location">
    <subcellularLocation>
        <location evidence="1">Cytoplasm</location>
        <location evidence="1">Cytoskeleton</location>
        <location evidence="1">Microtubule organizing center</location>
    </subcellularLocation>
</comment>
<dbReference type="Pfam" id="PF03953">
    <property type="entry name" value="Tubulin_C"/>
    <property type="match status" value="1"/>
</dbReference>
<evidence type="ECO:0000256" key="1">
    <source>
        <dbReference type="ARBA" id="ARBA00004267"/>
    </source>
</evidence>
<dbReference type="SUPFAM" id="SSF52490">
    <property type="entry name" value="Tubulin nucleotide-binding domain-like"/>
    <property type="match status" value="1"/>
</dbReference>
<comment type="caution">
    <text evidence="12">The sequence shown here is derived from an EMBL/GenBank/DDBJ whole genome shotgun (WGS) entry which is preliminary data.</text>
</comment>
<keyword evidence="8 10" id="KW-0342">GTP-binding</keyword>
<dbReference type="InterPro" id="IPR013838">
    <property type="entry name" value="Beta-tubulin_BS"/>
</dbReference>
<proteinExistence type="inferred from homology"/>
<dbReference type="AlphaFoldDB" id="A0A437ANG6"/>
<dbReference type="SMART" id="SM00864">
    <property type="entry name" value="Tubulin"/>
    <property type="match status" value="1"/>
</dbReference>
<dbReference type="EMBL" id="RCSS01000194">
    <property type="protein sequence ID" value="RVD92536.1"/>
    <property type="molecule type" value="Genomic_DNA"/>
</dbReference>
<evidence type="ECO:0000313" key="13">
    <source>
        <dbReference type="Proteomes" id="UP000282876"/>
    </source>
</evidence>
<comment type="function">
    <text evidence="10">Tubulin is the major constituent of microtubules, protein filaments consisting of alpha- and beta-tubulin heterodimers. Gamma-tubulin is a key component of the gamma-tubulin ring complex (gTuRC) which mediates microtubule nucleation. The gTuRC regulates the minus-end nucleation of alpha-beta tubulin heterodimers that grow into microtubule protafilaments, a critical step in centrosome duplication and spindle formation.</text>
</comment>
<dbReference type="InterPro" id="IPR017975">
    <property type="entry name" value="Tubulin_CS"/>
</dbReference>
<dbReference type="InterPro" id="IPR008280">
    <property type="entry name" value="Tub_FtsZ_C"/>
</dbReference>
<accession>A0A437ANG6</accession>
<evidence type="ECO:0000256" key="6">
    <source>
        <dbReference type="ARBA" id="ARBA00022701"/>
    </source>
</evidence>
<dbReference type="SUPFAM" id="SSF55307">
    <property type="entry name" value="Tubulin C-terminal domain-like"/>
    <property type="match status" value="1"/>
</dbReference>
<dbReference type="InterPro" id="IPR036525">
    <property type="entry name" value="Tubulin/FtsZ_GTPase_sf"/>
</dbReference>
<dbReference type="PROSITE" id="PS00228">
    <property type="entry name" value="TUBULIN_B_AUTOREG"/>
    <property type="match status" value="1"/>
</dbReference>
<gene>
    <name evidence="12" type="ORF">TUBRATIS_009550</name>
</gene>
<keyword evidence="9" id="KW-0206">Cytoskeleton</keyword>
<keyword evidence="13" id="KW-1185">Reference proteome</keyword>
<comment type="similarity">
    <text evidence="2 10">Belongs to the tubulin family.</text>
</comment>
<dbReference type="InterPro" id="IPR000217">
    <property type="entry name" value="Tubulin"/>
</dbReference>
<evidence type="ECO:0000313" key="12">
    <source>
        <dbReference type="EMBL" id="RVD92536.1"/>
    </source>
</evidence>
<protein>
    <recommendedName>
        <fullName evidence="4 10">Tubulin gamma chain</fullName>
    </recommendedName>
</protein>
<dbReference type="Proteomes" id="UP000282876">
    <property type="component" value="Unassembled WGS sequence"/>
</dbReference>
<dbReference type="InterPro" id="IPR023123">
    <property type="entry name" value="Tubulin_C"/>
</dbReference>
<dbReference type="PROSITE" id="PS00227">
    <property type="entry name" value="TUBULIN"/>
    <property type="match status" value="1"/>
</dbReference>
<organism evidence="12 13">
    <name type="scientific">Tubulinosema ratisbonensis</name>
    <dbReference type="NCBI Taxonomy" id="291195"/>
    <lineage>
        <taxon>Eukaryota</taxon>
        <taxon>Fungi</taxon>
        <taxon>Fungi incertae sedis</taxon>
        <taxon>Microsporidia</taxon>
        <taxon>Tubulinosematoidea</taxon>
        <taxon>Tubulinosematidae</taxon>
        <taxon>Tubulinosema</taxon>
    </lineage>
</organism>
<dbReference type="GO" id="GO:0005874">
    <property type="term" value="C:microtubule"/>
    <property type="evidence" value="ECO:0007669"/>
    <property type="project" value="UniProtKB-KW"/>
</dbReference>
<keyword evidence="7 10" id="KW-0547">Nucleotide-binding</keyword>
<evidence type="ECO:0000256" key="2">
    <source>
        <dbReference type="ARBA" id="ARBA00009636"/>
    </source>
</evidence>
<comment type="subunit">
    <text evidence="3">Dimer of alpha and beta chains. A typical microtubule is a hollow water-filled tube with an outer diameter of 25 nm and an inner diameter of 15 nM. Alpha-beta heterodimers associate head-to-tail to form protofilaments running lengthwise along the microtubule wall with the beta-tubulin subunit facing the microtubule plus end conferring a structural polarity. Microtubules usually have 13 protofilaments but different protofilament numbers can be found in some organisms and specialized cells.</text>
</comment>
<dbReference type="GO" id="GO:0031122">
    <property type="term" value="P:cytoplasmic microtubule organization"/>
    <property type="evidence" value="ECO:0007669"/>
    <property type="project" value="InterPro"/>
</dbReference>
<dbReference type="Gene3D" id="3.40.50.1440">
    <property type="entry name" value="Tubulin/FtsZ, GTPase domain"/>
    <property type="match status" value="1"/>
</dbReference>
<evidence type="ECO:0000256" key="5">
    <source>
        <dbReference type="ARBA" id="ARBA00022490"/>
    </source>
</evidence>
<dbReference type="VEuPathDB" id="MicrosporidiaDB:TUBRATIS_009550"/>
<dbReference type="STRING" id="291195.A0A437ANG6"/>
<evidence type="ECO:0000256" key="10">
    <source>
        <dbReference type="RuleBase" id="RU000352"/>
    </source>
</evidence>
<dbReference type="CDD" id="cd02188">
    <property type="entry name" value="gamma_tubulin"/>
    <property type="match status" value="1"/>
</dbReference>
<dbReference type="PANTHER" id="PTHR11588">
    <property type="entry name" value="TUBULIN"/>
    <property type="match status" value="1"/>
</dbReference>
<evidence type="ECO:0000256" key="8">
    <source>
        <dbReference type="ARBA" id="ARBA00023134"/>
    </source>
</evidence>
<dbReference type="GO" id="GO:0005525">
    <property type="term" value="F:GTP binding"/>
    <property type="evidence" value="ECO:0007669"/>
    <property type="project" value="UniProtKB-UniRule"/>
</dbReference>
<keyword evidence="5" id="KW-0963">Cytoplasm</keyword>
<feature type="domain" description="Tubulin/FtsZ GTPase" evidence="11">
    <location>
        <begin position="46"/>
        <end position="241"/>
    </location>
</feature>
<dbReference type="PRINTS" id="PR01161">
    <property type="entry name" value="TUBULIN"/>
</dbReference>
<dbReference type="Gene3D" id="1.10.287.600">
    <property type="entry name" value="Helix hairpin bin"/>
    <property type="match status" value="1"/>
</dbReference>
<evidence type="ECO:0000256" key="7">
    <source>
        <dbReference type="ARBA" id="ARBA00022741"/>
    </source>
</evidence>
<dbReference type="InterPro" id="IPR003008">
    <property type="entry name" value="Tubulin_FtsZ_GTPase"/>
</dbReference>
<evidence type="ECO:0000256" key="4">
    <source>
        <dbReference type="ARBA" id="ARBA00018848"/>
    </source>
</evidence>
<dbReference type="OrthoDB" id="10249382at2759"/>
<dbReference type="GO" id="GO:0007020">
    <property type="term" value="P:microtubule nucleation"/>
    <property type="evidence" value="ECO:0007669"/>
    <property type="project" value="InterPro"/>
</dbReference>
<evidence type="ECO:0000256" key="3">
    <source>
        <dbReference type="ARBA" id="ARBA00011747"/>
    </source>
</evidence>
<evidence type="ECO:0000259" key="11">
    <source>
        <dbReference type="SMART" id="SM00864"/>
    </source>
</evidence>
<dbReference type="InterPro" id="IPR002454">
    <property type="entry name" value="Gamma_tubulin"/>
</dbReference>
<keyword evidence="6 10" id="KW-0493">Microtubule</keyword>